<reference evidence="3" key="1">
    <citation type="journal article" date="2019" name="Sci. Rep.">
        <title>Draft genome of Tanacetum cinerariifolium, the natural source of mosquito coil.</title>
        <authorList>
            <person name="Yamashiro T."/>
            <person name="Shiraishi A."/>
            <person name="Satake H."/>
            <person name="Nakayama K."/>
        </authorList>
    </citation>
    <scope>NUCLEOTIDE SEQUENCE</scope>
</reference>
<feature type="domain" description="Reverse transcriptase" evidence="2">
    <location>
        <begin position="661"/>
        <end position="761"/>
    </location>
</feature>
<proteinExistence type="predicted"/>
<dbReference type="PANTHER" id="PTHR31635:SF196">
    <property type="entry name" value="REVERSE TRANSCRIPTASE DOMAIN-CONTAINING PROTEIN-RELATED"/>
    <property type="match status" value="1"/>
</dbReference>
<evidence type="ECO:0000259" key="2">
    <source>
        <dbReference type="Pfam" id="PF00078"/>
    </source>
</evidence>
<dbReference type="AlphaFoldDB" id="A0A699J064"/>
<evidence type="ECO:0000313" key="3">
    <source>
        <dbReference type="EMBL" id="GFA00972.1"/>
    </source>
</evidence>
<organism evidence="3">
    <name type="scientific">Tanacetum cinerariifolium</name>
    <name type="common">Dalmatian daisy</name>
    <name type="synonym">Chrysanthemum cinerariifolium</name>
    <dbReference type="NCBI Taxonomy" id="118510"/>
    <lineage>
        <taxon>Eukaryota</taxon>
        <taxon>Viridiplantae</taxon>
        <taxon>Streptophyta</taxon>
        <taxon>Embryophyta</taxon>
        <taxon>Tracheophyta</taxon>
        <taxon>Spermatophyta</taxon>
        <taxon>Magnoliopsida</taxon>
        <taxon>eudicotyledons</taxon>
        <taxon>Gunneridae</taxon>
        <taxon>Pentapetalae</taxon>
        <taxon>asterids</taxon>
        <taxon>campanulids</taxon>
        <taxon>Asterales</taxon>
        <taxon>Asteraceae</taxon>
        <taxon>Asteroideae</taxon>
        <taxon>Anthemideae</taxon>
        <taxon>Anthemidinae</taxon>
        <taxon>Tanacetum</taxon>
    </lineage>
</organism>
<dbReference type="PANTHER" id="PTHR31635">
    <property type="entry name" value="REVERSE TRANSCRIPTASE DOMAIN-CONTAINING PROTEIN-RELATED"/>
    <property type="match status" value="1"/>
</dbReference>
<dbReference type="Pfam" id="PF00078">
    <property type="entry name" value="RVT_1"/>
    <property type="match status" value="1"/>
</dbReference>
<feature type="compositionally biased region" description="Basic and acidic residues" evidence="1">
    <location>
        <begin position="330"/>
        <end position="342"/>
    </location>
</feature>
<dbReference type="InterPro" id="IPR000477">
    <property type="entry name" value="RT_dom"/>
</dbReference>
<dbReference type="Gene3D" id="3.60.10.10">
    <property type="entry name" value="Endonuclease/exonuclease/phosphatase"/>
    <property type="match status" value="1"/>
</dbReference>
<gene>
    <name evidence="3" type="ORF">Tci_572944</name>
</gene>
<protein>
    <submittedName>
        <fullName evidence="3">RNA-directed DNA polymerase, eukaryota</fullName>
    </submittedName>
</protein>
<keyword evidence="3" id="KW-0695">RNA-directed DNA polymerase</keyword>
<evidence type="ECO:0000256" key="1">
    <source>
        <dbReference type="SAM" id="MobiDB-lite"/>
    </source>
</evidence>
<dbReference type="GO" id="GO:0003964">
    <property type="term" value="F:RNA-directed DNA polymerase activity"/>
    <property type="evidence" value="ECO:0007669"/>
    <property type="project" value="UniProtKB-KW"/>
</dbReference>
<keyword evidence="3" id="KW-0808">Transferase</keyword>
<feature type="region of interest" description="Disordered" evidence="1">
    <location>
        <begin position="330"/>
        <end position="349"/>
    </location>
</feature>
<dbReference type="SUPFAM" id="SSF56219">
    <property type="entry name" value="DNase I-like"/>
    <property type="match status" value="1"/>
</dbReference>
<dbReference type="EMBL" id="BKCJ010355183">
    <property type="protein sequence ID" value="GFA00972.1"/>
    <property type="molecule type" value="Genomic_DNA"/>
</dbReference>
<comment type="caution">
    <text evidence="3">The sequence shown here is derived from an EMBL/GenBank/DDBJ whole genome shotgun (WGS) entry which is preliminary data.</text>
</comment>
<dbReference type="InterPro" id="IPR036691">
    <property type="entry name" value="Endo/exonu/phosph_ase_sf"/>
</dbReference>
<sequence>MNVSFNNKWNEIAKLLGLAPEYQEAVKECYKEFIGMVKIYYEEAKRSKLAYYPIGCHCFFSFHDGEERSIRETFTGVAFNFCYEFSFRFQRGAKNNGLNVKNQAHLLKVHTSHSTSYNRSYVAAVLKELPQKQVGQSFNDKPVMVIREECFADKNLDFTLVVKVKNFESIPNLRVICKEEGFKNLTIRHLGGILSWFSVIQPWSSEFRVEDRVIWVDVKDIPSVAWTHNTFKKIAIKWGELLFVKDLNDNNMWCKRMCVITKIEEFIMETFKIVIKGTMSMIREREIIGWNPEFILDDDVSISEAEDSEDSEKSADPFNIYGLLNRPRKEVDKEKGISDDPSKPPGFRNVVEEVKNENSKGDNEVNGVECPQSNNLVTQEGARSVEENHHSKLNNGRHYMASNSRVDSSLPNGQCPHINSSLLEKINEFVEIGQAMGFTMEGCEQDIGKLFSRQELVNFNKQGAALFDSFIQSTCLIDFALGGYSFTWVLKDARKMSKLDIFFVSEGILCQFSGLSGSILSKHLSDHRPIMLKETSTDYGHIPSKIKSWVHQNRVLDNAKRKDVVKNLESIDKQIDQHGCLKDLLTSRRDLWKKLTDIDVNNGKDLAQKAKVKWAIEGDENSKFFHGIINKKGKKLAIRGDSVNGSFSKGCNPSFISLIPKLNDAKVVKDYRPISLIGCQYKIVGKILANRLSMVMDKLISKEQPAFIRDCQILDGPMILSEVIQWCNRKRKKSMIFEVDFKKAFDSVRWDFLDMILHSLVLEVNGECG</sequence>
<keyword evidence="3" id="KW-0548">Nucleotidyltransferase</keyword>
<accession>A0A699J064</accession>
<name>A0A699J064_TANCI</name>